<gene>
    <name evidence="1" type="ORF">QAD02_000655</name>
</gene>
<organism evidence="1 2">
    <name type="scientific">Eretmocerus hayati</name>
    <dbReference type="NCBI Taxonomy" id="131215"/>
    <lineage>
        <taxon>Eukaryota</taxon>
        <taxon>Metazoa</taxon>
        <taxon>Ecdysozoa</taxon>
        <taxon>Arthropoda</taxon>
        <taxon>Hexapoda</taxon>
        <taxon>Insecta</taxon>
        <taxon>Pterygota</taxon>
        <taxon>Neoptera</taxon>
        <taxon>Endopterygota</taxon>
        <taxon>Hymenoptera</taxon>
        <taxon>Apocrita</taxon>
        <taxon>Proctotrupomorpha</taxon>
        <taxon>Chalcidoidea</taxon>
        <taxon>Aphelinidae</taxon>
        <taxon>Aphelininae</taxon>
        <taxon>Eretmocerus</taxon>
    </lineage>
</organism>
<dbReference type="EMBL" id="CM056743">
    <property type="protein sequence ID" value="KAJ8669396.1"/>
    <property type="molecule type" value="Genomic_DNA"/>
</dbReference>
<reference evidence="1" key="1">
    <citation type="submission" date="2023-04" db="EMBL/GenBank/DDBJ databases">
        <title>A chromosome-level genome assembly of the parasitoid wasp Eretmocerus hayati.</title>
        <authorList>
            <person name="Zhong Y."/>
            <person name="Liu S."/>
            <person name="Liu Y."/>
        </authorList>
    </citation>
    <scope>NUCLEOTIDE SEQUENCE</scope>
    <source>
        <strain evidence="1">ZJU_SS_LIU_2023</strain>
    </source>
</reference>
<proteinExistence type="predicted"/>
<accession>A0ACC2NE70</accession>
<comment type="caution">
    <text evidence="1">The sequence shown here is derived from an EMBL/GenBank/DDBJ whole genome shotgun (WGS) entry which is preliminary data.</text>
</comment>
<protein>
    <submittedName>
        <fullName evidence="1">Uncharacterized protein</fullName>
    </submittedName>
</protein>
<evidence type="ECO:0000313" key="2">
    <source>
        <dbReference type="Proteomes" id="UP001239111"/>
    </source>
</evidence>
<evidence type="ECO:0000313" key="1">
    <source>
        <dbReference type="EMBL" id="KAJ8669396.1"/>
    </source>
</evidence>
<dbReference type="Proteomes" id="UP001239111">
    <property type="component" value="Chromosome 3"/>
</dbReference>
<name>A0ACC2NE70_9HYME</name>
<sequence length="131" mass="14485">MEVRDVKEIRSKSGKLRISSKVVAAYCGICSAELPGHTDSDLSTHRAKYSPRMPLADLSTNDTSPVVCTAPPRRPPVQLVPSVNLDPGAHPLHFNGTTSPSPSKITQERQRCKNQYELQYQSTSRVSLWLL</sequence>
<keyword evidence="2" id="KW-1185">Reference proteome</keyword>